<evidence type="ECO:0000256" key="16">
    <source>
        <dbReference type="ARBA" id="ARBA00023136"/>
    </source>
</evidence>
<dbReference type="EMBL" id="JAWXYG010000022">
    <property type="protein sequence ID" value="KAK4252628.1"/>
    <property type="molecule type" value="Genomic_DNA"/>
</dbReference>
<comment type="cofactor">
    <cofactor evidence="18">
        <name>Fe cation</name>
        <dbReference type="ChEBI" id="CHEBI:24875"/>
    </cofactor>
    <text evidence="18">Binds 2 iron ions per subunit.</text>
</comment>
<keyword evidence="8 18" id="KW-0479">Metal-binding</keyword>
<evidence type="ECO:0000313" key="23">
    <source>
        <dbReference type="Proteomes" id="UP001293593"/>
    </source>
</evidence>
<evidence type="ECO:0000256" key="15">
    <source>
        <dbReference type="ARBA" id="ARBA00023128"/>
    </source>
</evidence>
<dbReference type="GO" id="GO:0010230">
    <property type="term" value="P:alternative respiration"/>
    <property type="evidence" value="ECO:0007669"/>
    <property type="project" value="TreeGrafter"/>
</dbReference>
<evidence type="ECO:0000313" key="22">
    <source>
        <dbReference type="EMBL" id="KAK4252628.1"/>
    </source>
</evidence>
<gene>
    <name evidence="22" type="ORF">QN277_014374</name>
</gene>
<name>A0AAE1IP39_9FABA</name>
<comment type="subunit">
    <text evidence="4">Homodimer; disulfide-linked.</text>
</comment>
<evidence type="ECO:0000256" key="18">
    <source>
        <dbReference type="RuleBase" id="RU003779"/>
    </source>
</evidence>
<evidence type="ECO:0000256" key="3">
    <source>
        <dbReference type="ARBA" id="ARBA00008388"/>
    </source>
</evidence>
<evidence type="ECO:0000256" key="21">
    <source>
        <dbReference type="SAM" id="SignalP"/>
    </source>
</evidence>
<dbReference type="FunFam" id="1.20.1260.140:FF:000001">
    <property type="entry name" value="Ubiquinol oxidase"/>
    <property type="match status" value="1"/>
</dbReference>
<keyword evidence="5" id="KW-0813">Transport</keyword>
<evidence type="ECO:0000256" key="17">
    <source>
        <dbReference type="ARBA" id="ARBA00023157"/>
    </source>
</evidence>
<feature type="transmembrane region" description="Helical" evidence="20">
    <location>
        <begin position="175"/>
        <end position="194"/>
    </location>
</feature>
<comment type="catalytic activity">
    <reaction evidence="1 18">
        <text>2 a ubiquinol + O2 = 2 a ubiquinone + 2 H2O</text>
        <dbReference type="Rhea" id="RHEA:30255"/>
        <dbReference type="Rhea" id="RHEA-COMP:9565"/>
        <dbReference type="Rhea" id="RHEA-COMP:9566"/>
        <dbReference type="ChEBI" id="CHEBI:15377"/>
        <dbReference type="ChEBI" id="CHEBI:15379"/>
        <dbReference type="ChEBI" id="CHEBI:16389"/>
        <dbReference type="ChEBI" id="CHEBI:17976"/>
        <dbReference type="EC" id="1.10.3.11"/>
    </reaction>
</comment>
<sequence>MMSLGVITCRVAVATGLRFFSTTATTASALVSEAVLSNVAKGFGDQVGASRANLSYWLRVPLIHGGSVRNSSTISVEQKEKQDVSADSSVGGNNDGKGPVSYWGIEPAKIMKPDGTEWTWNCFRPWETYQANLSIDLNKHHAPATNLDRMAYWTVKILRWPTDIFFQRRYGCRAMMLETVAAVPGMVAGLILHLKSLRRFEHSGGWIKALVEEAENERMHLMTFMEVSHPRWYERALVIAVQGVFFNAYFLGYLMSPKFAHRMVGYLEEEAIHSYTEFLKELDKGNIENVPAPAIAIDYWQLPAGSTLRDVVMVVRADEAHHRDVNHFASDIHYEGRELREAAAPIDYH</sequence>
<keyword evidence="10" id="KW-0809">Transit peptide</keyword>
<evidence type="ECO:0000256" key="8">
    <source>
        <dbReference type="ARBA" id="ARBA00022723"/>
    </source>
</evidence>
<comment type="caution">
    <text evidence="22">The sequence shown here is derived from an EMBL/GenBank/DDBJ whole genome shotgun (WGS) entry which is preliminary data.</text>
</comment>
<feature type="region of interest" description="Disordered" evidence="19">
    <location>
        <begin position="73"/>
        <end position="95"/>
    </location>
</feature>
<evidence type="ECO:0000256" key="20">
    <source>
        <dbReference type="SAM" id="Phobius"/>
    </source>
</evidence>
<keyword evidence="16 18" id="KW-0472">Membrane</keyword>
<feature type="signal peptide" evidence="21">
    <location>
        <begin position="1"/>
        <end position="16"/>
    </location>
</feature>
<keyword evidence="17" id="KW-1015">Disulfide bond</keyword>
<evidence type="ECO:0000256" key="11">
    <source>
        <dbReference type="ARBA" id="ARBA00022982"/>
    </source>
</evidence>
<evidence type="ECO:0000256" key="12">
    <source>
        <dbReference type="ARBA" id="ARBA00022989"/>
    </source>
</evidence>
<keyword evidence="13 18" id="KW-0560">Oxidoreductase</keyword>
<dbReference type="Proteomes" id="UP001293593">
    <property type="component" value="Unassembled WGS sequence"/>
</dbReference>
<dbReference type="InterPro" id="IPR002680">
    <property type="entry name" value="AOX"/>
</dbReference>
<evidence type="ECO:0000256" key="1">
    <source>
        <dbReference type="ARBA" id="ARBA00001192"/>
    </source>
</evidence>
<feature type="chain" id="PRO_5041925559" description="Ubiquinol oxidase" evidence="21">
    <location>
        <begin position="17"/>
        <end position="349"/>
    </location>
</feature>
<dbReference type="GO" id="GO:0046872">
    <property type="term" value="F:metal ion binding"/>
    <property type="evidence" value="ECO:0007669"/>
    <property type="project" value="UniProtKB-UniRule"/>
</dbReference>
<dbReference type="PANTHER" id="PTHR31803:SF3">
    <property type="entry name" value="ALTERNATIVE OXIDASE"/>
    <property type="match status" value="1"/>
</dbReference>
<keyword evidence="23" id="KW-1185">Reference proteome</keyword>
<dbReference type="CDD" id="cd01053">
    <property type="entry name" value="AOX"/>
    <property type="match status" value="1"/>
</dbReference>
<keyword evidence="11 18" id="KW-0249">Electron transport</keyword>
<evidence type="ECO:0000256" key="5">
    <source>
        <dbReference type="ARBA" id="ARBA00022448"/>
    </source>
</evidence>
<dbReference type="Pfam" id="PF01786">
    <property type="entry name" value="AOX"/>
    <property type="match status" value="1"/>
</dbReference>
<dbReference type="GO" id="GO:0098803">
    <property type="term" value="C:respiratory chain complex"/>
    <property type="evidence" value="ECO:0007669"/>
    <property type="project" value="UniProtKB-UniRule"/>
</dbReference>
<dbReference type="PANTHER" id="PTHR31803">
    <property type="entry name" value="ALTERNATIVE OXIDASE"/>
    <property type="match status" value="1"/>
</dbReference>
<reference evidence="22" key="1">
    <citation type="submission" date="2023-10" db="EMBL/GenBank/DDBJ databases">
        <title>Chromosome-level genome of the transformable northern wattle, Acacia crassicarpa.</title>
        <authorList>
            <person name="Massaro I."/>
            <person name="Sinha N.R."/>
            <person name="Poethig S."/>
            <person name="Leichty A.R."/>
        </authorList>
    </citation>
    <scope>NUCLEOTIDE SEQUENCE</scope>
    <source>
        <strain evidence="22">Acra3RX</strain>
        <tissue evidence="22">Leaf</tissue>
    </source>
</reference>
<evidence type="ECO:0000256" key="9">
    <source>
        <dbReference type="ARBA" id="ARBA00022792"/>
    </source>
</evidence>
<dbReference type="InterPro" id="IPR038659">
    <property type="entry name" value="AOX_sf"/>
</dbReference>
<comment type="similarity">
    <text evidence="3 18">Belongs to the alternative oxidase family.</text>
</comment>
<dbReference type="Gene3D" id="1.20.1260.140">
    <property type="entry name" value="Alternative oxidase"/>
    <property type="match status" value="1"/>
</dbReference>
<dbReference type="GO" id="GO:0009916">
    <property type="term" value="F:alternative oxidase activity"/>
    <property type="evidence" value="ECO:0007669"/>
    <property type="project" value="UniProtKB-UniRule"/>
</dbReference>
<keyword evidence="15" id="KW-0496">Mitochondrion</keyword>
<evidence type="ECO:0000256" key="10">
    <source>
        <dbReference type="ARBA" id="ARBA00022946"/>
    </source>
</evidence>
<evidence type="ECO:0000256" key="13">
    <source>
        <dbReference type="ARBA" id="ARBA00023002"/>
    </source>
</evidence>
<protein>
    <recommendedName>
        <fullName evidence="18">Ubiquinol oxidase</fullName>
        <ecNumber evidence="18">1.10.3.11</ecNumber>
    </recommendedName>
</protein>
<keyword evidence="21" id="KW-0732">Signal</keyword>
<keyword evidence="9" id="KW-0999">Mitochondrion inner membrane</keyword>
<evidence type="ECO:0000256" key="2">
    <source>
        <dbReference type="ARBA" id="ARBA00004448"/>
    </source>
</evidence>
<evidence type="ECO:0000256" key="14">
    <source>
        <dbReference type="ARBA" id="ARBA00023004"/>
    </source>
</evidence>
<dbReference type="GO" id="GO:0005743">
    <property type="term" value="C:mitochondrial inner membrane"/>
    <property type="evidence" value="ECO:0007669"/>
    <property type="project" value="UniProtKB-SubCell"/>
</dbReference>
<evidence type="ECO:0000256" key="4">
    <source>
        <dbReference type="ARBA" id="ARBA00011748"/>
    </source>
</evidence>
<evidence type="ECO:0000256" key="6">
    <source>
        <dbReference type="ARBA" id="ARBA00022660"/>
    </source>
</evidence>
<comment type="subcellular location">
    <subcellularLocation>
        <location evidence="2">Mitochondrion inner membrane</location>
        <topology evidence="2">Multi-pass membrane protein</topology>
    </subcellularLocation>
</comment>
<dbReference type="GO" id="GO:0102721">
    <property type="term" value="F:ubiquinol:oxygen oxidoreductase activity"/>
    <property type="evidence" value="ECO:0007669"/>
    <property type="project" value="UniProtKB-EC"/>
</dbReference>
<keyword evidence="12 20" id="KW-1133">Transmembrane helix</keyword>
<keyword evidence="6 18" id="KW-0679">Respiratory chain</keyword>
<feature type="transmembrane region" description="Helical" evidence="20">
    <location>
        <begin position="232"/>
        <end position="254"/>
    </location>
</feature>
<accession>A0AAE1IP39</accession>
<dbReference type="EC" id="1.10.3.11" evidence="18"/>
<dbReference type="AlphaFoldDB" id="A0AAE1IP39"/>
<dbReference type="GO" id="GO:0106292">
    <property type="term" value="F:superoxide-generating NADPH oxidase activity"/>
    <property type="evidence" value="ECO:0007669"/>
    <property type="project" value="UniProtKB-ARBA"/>
</dbReference>
<keyword evidence="7 18" id="KW-0812">Transmembrane</keyword>
<organism evidence="22 23">
    <name type="scientific">Acacia crassicarpa</name>
    <name type="common">northern wattle</name>
    <dbReference type="NCBI Taxonomy" id="499986"/>
    <lineage>
        <taxon>Eukaryota</taxon>
        <taxon>Viridiplantae</taxon>
        <taxon>Streptophyta</taxon>
        <taxon>Embryophyta</taxon>
        <taxon>Tracheophyta</taxon>
        <taxon>Spermatophyta</taxon>
        <taxon>Magnoliopsida</taxon>
        <taxon>eudicotyledons</taxon>
        <taxon>Gunneridae</taxon>
        <taxon>Pentapetalae</taxon>
        <taxon>rosids</taxon>
        <taxon>fabids</taxon>
        <taxon>Fabales</taxon>
        <taxon>Fabaceae</taxon>
        <taxon>Caesalpinioideae</taxon>
        <taxon>mimosoid clade</taxon>
        <taxon>Acacieae</taxon>
        <taxon>Acacia</taxon>
    </lineage>
</organism>
<evidence type="ECO:0000256" key="19">
    <source>
        <dbReference type="SAM" id="MobiDB-lite"/>
    </source>
</evidence>
<proteinExistence type="inferred from homology"/>
<evidence type="ECO:0000256" key="7">
    <source>
        <dbReference type="ARBA" id="ARBA00022692"/>
    </source>
</evidence>
<keyword evidence="14 18" id="KW-0408">Iron</keyword>